<feature type="region of interest" description="Disordered" evidence="1">
    <location>
        <begin position="123"/>
        <end position="143"/>
    </location>
</feature>
<proteinExistence type="predicted"/>
<evidence type="ECO:0008006" key="4">
    <source>
        <dbReference type="Google" id="ProtNLM"/>
    </source>
</evidence>
<sequence length="143" mass="15084">MKLIVNKASDFSLSRSHSVNIVIATALFVGLSGCGGRVANPVKAVNAYDDQLSCDHLRAELQVNQAHILDLNGERAADRQHNVGQLLVGPMFIDLSDSEKKEIKALEARDTVLNGYLAQRCPTDAAAPAPAAPPATAPAAASR</sequence>
<comment type="caution">
    <text evidence="2">The sequence shown here is derived from an EMBL/GenBank/DDBJ whole genome shotgun (WGS) entry which is preliminary data.</text>
</comment>
<name>A0A7X0EC76_9PROT</name>
<protein>
    <recommendedName>
        <fullName evidence="4">Lipoprotein</fullName>
    </recommendedName>
</protein>
<dbReference type="Proteomes" id="UP000539175">
    <property type="component" value="Unassembled WGS sequence"/>
</dbReference>
<keyword evidence="3" id="KW-1185">Reference proteome</keyword>
<dbReference type="RefSeq" id="WP_184799715.1">
    <property type="nucleotide sequence ID" value="NZ_JACIIZ010000004.1"/>
</dbReference>
<evidence type="ECO:0000256" key="1">
    <source>
        <dbReference type="SAM" id="MobiDB-lite"/>
    </source>
</evidence>
<dbReference type="PROSITE" id="PS51257">
    <property type="entry name" value="PROKAR_LIPOPROTEIN"/>
    <property type="match status" value="1"/>
</dbReference>
<dbReference type="AlphaFoldDB" id="A0A7X0EC76"/>
<gene>
    <name evidence="2" type="ORF">FHS74_001883</name>
</gene>
<evidence type="ECO:0000313" key="3">
    <source>
        <dbReference type="Proteomes" id="UP000539175"/>
    </source>
</evidence>
<evidence type="ECO:0000313" key="2">
    <source>
        <dbReference type="EMBL" id="MBB6251338.1"/>
    </source>
</evidence>
<accession>A0A7X0EC76</accession>
<organism evidence="2 3">
    <name type="scientific">Nitrospirillum iridis</name>
    <dbReference type="NCBI Taxonomy" id="765888"/>
    <lineage>
        <taxon>Bacteria</taxon>
        <taxon>Pseudomonadati</taxon>
        <taxon>Pseudomonadota</taxon>
        <taxon>Alphaproteobacteria</taxon>
        <taxon>Rhodospirillales</taxon>
        <taxon>Azospirillaceae</taxon>
        <taxon>Nitrospirillum</taxon>
    </lineage>
</organism>
<reference evidence="2 3" key="1">
    <citation type="submission" date="2020-08" db="EMBL/GenBank/DDBJ databases">
        <title>Genomic Encyclopedia of Type Strains, Phase IV (KMG-IV): sequencing the most valuable type-strain genomes for metagenomic binning, comparative biology and taxonomic classification.</title>
        <authorList>
            <person name="Goeker M."/>
        </authorList>
    </citation>
    <scope>NUCLEOTIDE SEQUENCE [LARGE SCALE GENOMIC DNA]</scope>
    <source>
        <strain evidence="2 3">DSM 22198</strain>
    </source>
</reference>
<dbReference type="EMBL" id="JACIIZ010000004">
    <property type="protein sequence ID" value="MBB6251338.1"/>
    <property type="molecule type" value="Genomic_DNA"/>
</dbReference>